<proteinExistence type="inferred from homology"/>
<gene>
    <name evidence="8" type="ORF">AFK71_11955</name>
</gene>
<keyword evidence="4" id="KW-0238">DNA-binding</keyword>
<protein>
    <submittedName>
        <fullName evidence="8">ECF subfamily RNA polymerase sigma-24 factor</fullName>
    </submittedName>
</protein>
<organism evidence="8 9">
    <name type="scientific">Virgibacillus pantothenticus</name>
    <dbReference type="NCBI Taxonomy" id="1473"/>
    <lineage>
        <taxon>Bacteria</taxon>
        <taxon>Bacillati</taxon>
        <taxon>Bacillota</taxon>
        <taxon>Bacilli</taxon>
        <taxon>Bacillales</taxon>
        <taxon>Bacillaceae</taxon>
        <taxon>Virgibacillus</taxon>
    </lineage>
</organism>
<dbReference type="SUPFAM" id="SSF88946">
    <property type="entry name" value="Sigma2 domain of RNA polymerase sigma factors"/>
    <property type="match status" value="1"/>
</dbReference>
<dbReference type="InterPro" id="IPR013249">
    <property type="entry name" value="RNA_pol_sigma70_r4_t2"/>
</dbReference>
<feature type="domain" description="RNA polymerase sigma factor 70 region 4 type 2" evidence="7">
    <location>
        <begin position="123"/>
        <end position="175"/>
    </location>
</feature>
<dbReference type="PATRIC" id="fig|1473.5.peg.945"/>
<dbReference type="GO" id="GO:0016987">
    <property type="term" value="F:sigma factor activity"/>
    <property type="evidence" value="ECO:0007669"/>
    <property type="project" value="UniProtKB-KW"/>
</dbReference>
<dbReference type="GO" id="GO:0006352">
    <property type="term" value="P:DNA-templated transcription initiation"/>
    <property type="evidence" value="ECO:0007669"/>
    <property type="project" value="InterPro"/>
</dbReference>
<dbReference type="SUPFAM" id="SSF88659">
    <property type="entry name" value="Sigma3 and sigma4 domains of RNA polymerase sigma factors"/>
    <property type="match status" value="1"/>
</dbReference>
<dbReference type="InterPro" id="IPR007627">
    <property type="entry name" value="RNA_pol_sigma70_r2"/>
</dbReference>
<evidence type="ECO:0000256" key="4">
    <source>
        <dbReference type="ARBA" id="ARBA00023125"/>
    </source>
</evidence>
<comment type="caution">
    <text evidence="8">The sequence shown here is derived from an EMBL/GenBank/DDBJ whole genome shotgun (WGS) entry which is preliminary data.</text>
</comment>
<reference evidence="9" key="1">
    <citation type="submission" date="2015-07" db="EMBL/GenBank/DDBJ databases">
        <title>Fjat-10053 dsm26.</title>
        <authorList>
            <person name="Liu B."/>
            <person name="Wang J."/>
            <person name="Zhu Y."/>
            <person name="Liu G."/>
            <person name="Chen Q."/>
            <person name="Chen Z."/>
            <person name="Lan J."/>
            <person name="Che J."/>
            <person name="Ge C."/>
            <person name="Shi H."/>
            <person name="Pan Z."/>
            <person name="Liu X."/>
        </authorList>
    </citation>
    <scope>NUCLEOTIDE SEQUENCE [LARGE SCALE GENOMIC DNA]</scope>
    <source>
        <strain evidence="9">DSM 26</strain>
    </source>
</reference>
<sequence length="187" mass="21825">MKQVSTIEDHILIRKIKSGNTEAWERLVNKYYHQIYSYCVRRCLGDRVLAADLTQDIFLRIIENIDKYKFSGKFFNYLFTITVNVCNNYYNKKKFNQSELDEKAENVGSEAIVTNLITQENMNQIQVALNTLPDMQREALILKYYHDLKVKDIAKITGTSVATSQSRIHQGLEKLSKLLNREEFMNG</sequence>
<dbReference type="PANTHER" id="PTHR43133:SF8">
    <property type="entry name" value="RNA POLYMERASE SIGMA FACTOR HI_1459-RELATED"/>
    <property type="match status" value="1"/>
</dbReference>
<evidence type="ECO:0000259" key="6">
    <source>
        <dbReference type="Pfam" id="PF04542"/>
    </source>
</evidence>
<dbReference type="Proteomes" id="UP000036780">
    <property type="component" value="Unassembled WGS sequence"/>
</dbReference>
<evidence type="ECO:0000313" key="9">
    <source>
        <dbReference type="Proteomes" id="UP000036780"/>
    </source>
</evidence>
<dbReference type="RefSeq" id="WP_050351756.1">
    <property type="nucleotide sequence ID" value="NZ_FTOS01000008.1"/>
</dbReference>
<evidence type="ECO:0000256" key="5">
    <source>
        <dbReference type="ARBA" id="ARBA00023163"/>
    </source>
</evidence>
<dbReference type="InterPro" id="IPR013324">
    <property type="entry name" value="RNA_pol_sigma_r3/r4-like"/>
</dbReference>
<keyword evidence="3" id="KW-0731">Sigma factor</keyword>
<keyword evidence="5" id="KW-0804">Transcription</keyword>
<evidence type="ECO:0000313" key="8">
    <source>
        <dbReference type="EMBL" id="KNE19237.1"/>
    </source>
</evidence>
<dbReference type="InterPro" id="IPR014284">
    <property type="entry name" value="RNA_pol_sigma-70_dom"/>
</dbReference>
<evidence type="ECO:0000259" key="7">
    <source>
        <dbReference type="Pfam" id="PF08281"/>
    </source>
</evidence>
<dbReference type="OrthoDB" id="9782703at2"/>
<dbReference type="GO" id="GO:0003677">
    <property type="term" value="F:DNA binding"/>
    <property type="evidence" value="ECO:0007669"/>
    <property type="project" value="UniProtKB-KW"/>
</dbReference>
<dbReference type="PANTHER" id="PTHR43133">
    <property type="entry name" value="RNA POLYMERASE ECF-TYPE SIGMA FACTO"/>
    <property type="match status" value="1"/>
</dbReference>
<dbReference type="CDD" id="cd06171">
    <property type="entry name" value="Sigma70_r4"/>
    <property type="match status" value="1"/>
</dbReference>
<accession>A0A0L0QKX0</accession>
<evidence type="ECO:0000256" key="1">
    <source>
        <dbReference type="ARBA" id="ARBA00010641"/>
    </source>
</evidence>
<keyword evidence="9" id="KW-1185">Reference proteome</keyword>
<comment type="similarity">
    <text evidence="1">Belongs to the sigma-70 factor family. ECF subfamily.</text>
</comment>
<feature type="domain" description="RNA polymerase sigma-70 region 2" evidence="6">
    <location>
        <begin position="27"/>
        <end position="94"/>
    </location>
</feature>
<keyword evidence="2" id="KW-0805">Transcription regulation</keyword>
<dbReference type="InterPro" id="IPR039425">
    <property type="entry name" value="RNA_pol_sigma-70-like"/>
</dbReference>
<dbReference type="Pfam" id="PF08281">
    <property type="entry name" value="Sigma70_r4_2"/>
    <property type="match status" value="1"/>
</dbReference>
<dbReference type="AlphaFoldDB" id="A0A0L0QKX0"/>
<dbReference type="Pfam" id="PF04542">
    <property type="entry name" value="Sigma70_r2"/>
    <property type="match status" value="1"/>
</dbReference>
<dbReference type="EMBL" id="LGTO01000007">
    <property type="protein sequence ID" value="KNE19237.1"/>
    <property type="molecule type" value="Genomic_DNA"/>
</dbReference>
<evidence type="ECO:0000256" key="2">
    <source>
        <dbReference type="ARBA" id="ARBA00023015"/>
    </source>
</evidence>
<dbReference type="InterPro" id="IPR013325">
    <property type="entry name" value="RNA_pol_sigma_r2"/>
</dbReference>
<dbReference type="InterPro" id="IPR036388">
    <property type="entry name" value="WH-like_DNA-bd_sf"/>
</dbReference>
<dbReference type="Gene3D" id="1.10.1740.10">
    <property type="match status" value="1"/>
</dbReference>
<dbReference type="NCBIfam" id="TIGR02937">
    <property type="entry name" value="sigma70-ECF"/>
    <property type="match status" value="1"/>
</dbReference>
<evidence type="ECO:0000256" key="3">
    <source>
        <dbReference type="ARBA" id="ARBA00023082"/>
    </source>
</evidence>
<name>A0A0L0QKX0_VIRPA</name>
<dbReference type="Gene3D" id="1.10.10.10">
    <property type="entry name" value="Winged helix-like DNA-binding domain superfamily/Winged helix DNA-binding domain"/>
    <property type="match status" value="1"/>
</dbReference>